<comment type="caution">
    <text evidence="1">The sequence shown here is derived from an EMBL/GenBank/DDBJ whole genome shotgun (WGS) entry which is preliminary data.</text>
</comment>
<dbReference type="Proteomes" id="UP001150581">
    <property type="component" value="Unassembled WGS sequence"/>
</dbReference>
<organism evidence="1 2">
    <name type="scientific">Kickxella alabastrina</name>
    <dbReference type="NCBI Taxonomy" id="61397"/>
    <lineage>
        <taxon>Eukaryota</taxon>
        <taxon>Fungi</taxon>
        <taxon>Fungi incertae sedis</taxon>
        <taxon>Zoopagomycota</taxon>
        <taxon>Kickxellomycotina</taxon>
        <taxon>Kickxellomycetes</taxon>
        <taxon>Kickxellales</taxon>
        <taxon>Kickxellaceae</taxon>
        <taxon>Kickxella</taxon>
    </lineage>
</organism>
<reference evidence="1" key="1">
    <citation type="submission" date="2022-07" db="EMBL/GenBank/DDBJ databases">
        <title>Phylogenomic reconstructions and comparative analyses of Kickxellomycotina fungi.</title>
        <authorList>
            <person name="Reynolds N.K."/>
            <person name="Stajich J.E."/>
            <person name="Barry K."/>
            <person name="Grigoriev I.V."/>
            <person name="Crous P."/>
            <person name="Smith M.E."/>
        </authorList>
    </citation>
    <scope>NUCLEOTIDE SEQUENCE</scope>
    <source>
        <strain evidence="1">Benny 63K</strain>
    </source>
</reference>
<proteinExistence type="predicted"/>
<evidence type="ECO:0000313" key="1">
    <source>
        <dbReference type="EMBL" id="KAJ1888318.1"/>
    </source>
</evidence>
<dbReference type="EMBL" id="JANBPG010001781">
    <property type="protein sequence ID" value="KAJ1888318.1"/>
    <property type="molecule type" value="Genomic_DNA"/>
</dbReference>
<gene>
    <name evidence="1" type="ORF">LPJ66_008639</name>
</gene>
<keyword evidence="2" id="KW-1185">Reference proteome</keyword>
<protein>
    <submittedName>
        <fullName evidence="1">Uncharacterized protein</fullName>
    </submittedName>
</protein>
<sequence length="489" mass="52348">MTPPHPLTSAYNGLILAAAEGPGNLVQLVRGWQTPLREFQADILSGALEQASLQVSSLVFVQIVIDAANLATTAEHYELVETALVRIGSGEVQFADVVRVPEMLQRLTGALERLAGASGDYARVGGLLADIVEALNSQMAADSINEHPGKALRRQRLGGGSGIRLTPLHVECVRQCVLARRRALSERVAQTVVPVPFAALGSFVSGDRARAMMEFRLYGGMVCASLGSDAAWVEAQRQWLLVFALPGRHASAIQVAAFKRLTLAHIMLDGSRARLPTFLASQHARAIELSAKHYALLADACVGAKTLAPAMARLSEMRRVLVVDQNTALAEAVIMRLPAHVIRRVGTVYSSIRLGQLADTVDFGVHPLADSSGGKDRLAASLARFIRAMGDPCVVVDDESNAGSGAAPPVSASTTVRFVPARATLPALPNMAAPSAAERIVTEQQWAEAIRAKIAETEQLRERLNRLDRHLALTDEYVANSREQPATNA</sequence>
<name>A0ACC1I9A4_9FUNG</name>
<evidence type="ECO:0000313" key="2">
    <source>
        <dbReference type="Proteomes" id="UP001150581"/>
    </source>
</evidence>
<accession>A0ACC1I9A4</accession>